<dbReference type="GO" id="GO:0051304">
    <property type="term" value="P:chromosome separation"/>
    <property type="evidence" value="ECO:0007669"/>
    <property type="project" value="InterPro"/>
</dbReference>
<protein>
    <submittedName>
        <fullName evidence="6">Segregation and condensation protein B</fullName>
    </submittedName>
</protein>
<gene>
    <name evidence="6" type="ORF">DFR28_102941</name>
</gene>
<keyword evidence="1" id="KW-0963">Cytoplasm</keyword>
<dbReference type="NCBIfam" id="TIGR00281">
    <property type="entry name" value="SMC-Scp complex subunit ScpB"/>
    <property type="match status" value="1"/>
</dbReference>
<evidence type="ECO:0000313" key="6">
    <source>
        <dbReference type="EMBL" id="RBP51511.1"/>
    </source>
</evidence>
<accession>A0A395JLC3</accession>
<dbReference type="Gene3D" id="1.10.10.10">
    <property type="entry name" value="Winged helix-like DNA-binding domain superfamily/Winged helix DNA-binding domain"/>
    <property type="match status" value="2"/>
</dbReference>
<feature type="region of interest" description="Disordered" evidence="5">
    <location>
        <begin position="1"/>
        <end position="37"/>
    </location>
</feature>
<keyword evidence="7" id="KW-1185">Reference proteome</keyword>
<keyword evidence="4" id="KW-0131">Cell cycle</keyword>
<dbReference type="Proteomes" id="UP000253083">
    <property type="component" value="Unassembled WGS sequence"/>
</dbReference>
<dbReference type="EMBL" id="QNRT01000002">
    <property type="protein sequence ID" value="RBP51511.1"/>
    <property type="molecule type" value="Genomic_DNA"/>
</dbReference>
<feature type="region of interest" description="Disordered" evidence="5">
    <location>
        <begin position="244"/>
        <end position="288"/>
    </location>
</feature>
<dbReference type="OrthoDB" id="9806226at2"/>
<dbReference type="SUPFAM" id="SSF46785">
    <property type="entry name" value="Winged helix' DNA-binding domain"/>
    <property type="match status" value="2"/>
</dbReference>
<dbReference type="Pfam" id="PF04079">
    <property type="entry name" value="SMC_ScpB"/>
    <property type="match status" value="1"/>
</dbReference>
<feature type="compositionally biased region" description="Low complexity" evidence="5">
    <location>
        <begin position="255"/>
        <end position="267"/>
    </location>
</feature>
<feature type="compositionally biased region" description="Acidic residues" evidence="5">
    <location>
        <begin position="278"/>
        <end position="288"/>
    </location>
</feature>
<dbReference type="RefSeq" id="WP_113954273.1">
    <property type="nucleotide sequence ID" value="NZ_QNRT01000002.1"/>
</dbReference>
<keyword evidence="2" id="KW-0132">Cell division</keyword>
<dbReference type="AlphaFoldDB" id="A0A395JLC3"/>
<dbReference type="InParanoid" id="A0A395JLC3"/>
<evidence type="ECO:0000256" key="3">
    <source>
        <dbReference type="ARBA" id="ARBA00022829"/>
    </source>
</evidence>
<proteinExistence type="predicted"/>
<dbReference type="InterPro" id="IPR005234">
    <property type="entry name" value="ScpB_csome_segregation"/>
</dbReference>
<dbReference type="PANTHER" id="PTHR34298:SF2">
    <property type="entry name" value="SEGREGATION AND CONDENSATION PROTEIN B"/>
    <property type="match status" value="1"/>
</dbReference>
<name>A0A395JLC3_9GAMM</name>
<dbReference type="PANTHER" id="PTHR34298">
    <property type="entry name" value="SEGREGATION AND CONDENSATION PROTEIN B"/>
    <property type="match status" value="1"/>
</dbReference>
<dbReference type="InterPro" id="IPR036388">
    <property type="entry name" value="WH-like_DNA-bd_sf"/>
</dbReference>
<evidence type="ECO:0000256" key="4">
    <source>
        <dbReference type="ARBA" id="ARBA00023306"/>
    </source>
</evidence>
<dbReference type="InterPro" id="IPR036390">
    <property type="entry name" value="WH_DNA-bd_sf"/>
</dbReference>
<dbReference type="GO" id="GO:0051301">
    <property type="term" value="P:cell division"/>
    <property type="evidence" value="ECO:0007669"/>
    <property type="project" value="UniProtKB-KW"/>
</dbReference>
<reference evidence="6 7" key="1">
    <citation type="submission" date="2018-06" db="EMBL/GenBank/DDBJ databases">
        <title>Genomic Encyclopedia of Type Strains, Phase IV (KMG-IV): sequencing the most valuable type-strain genomes for metagenomic binning, comparative biology and taxonomic classification.</title>
        <authorList>
            <person name="Goeker M."/>
        </authorList>
    </citation>
    <scope>NUCLEOTIDE SEQUENCE [LARGE SCALE GENOMIC DNA]</scope>
    <source>
        <strain evidence="6 7">DSM 24032</strain>
    </source>
</reference>
<evidence type="ECO:0000256" key="5">
    <source>
        <dbReference type="SAM" id="MobiDB-lite"/>
    </source>
</evidence>
<organism evidence="6 7">
    <name type="scientific">Arenicella xantha</name>
    <dbReference type="NCBI Taxonomy" id="644221"/>
    <lineage>
        <taxon>Bacteria</taxon>
        <taxon>Pseudomonadati</taxon>
        <taxon>Pseudomonadota</taxon>
        <taxon>Gammaproteobacteria</taxon>
        <taxon>Arenicellales</taxon>
        <taxon>Arenicellaceae</taxon>
        <taxon>Arenicella</taxon>
    </lineage>
</organism>
<evidence type="ECO:0000313" key="7">
    <source>
        <dbReference type="Proteomes" id="UP000253083"/>
    </source>
</evidence>
<evidence type="ECO:0000256" key="1">
    <source>
        <dbReference type="ARBA" id="ARBA00022490"/>
    </source>
</evidence>
<comment type="caution">
    <text evidence="6">The sequence shown here is derived from an EMBL/GenBank/DDBJ whole genome shotgun (WGS) entry which is preliminary data.</text>
</comment>
<sequence length="288" mass="32267">MTQKNIDMAQKETDKEVDQDLEETNESNQTPDKDAPIDSELANIVEAALFAAKVPLGVRKIISLFPDDAQPSTVDIQNVLLTLEKSYASKGVELRRIGNGWRFQSKEKYSPWLRKLRGDKAPRYSRALLETLSIIAYRQPVTRGDIEDIRGVGVSSDTIRVLEERDWIAQIGHRDVPGRPALFGTTQGFLEYFNMTSLRELPELMDKRALGEVAKDMNLTLPMDGVKDVNGDDKPESAQVIELRRSTDDDELADPVDSIDNNDVVDSGDVEQPIVPDEAVEPSDDEQR</sequence>
<evidence type="ECO:0000256" key="2">
    <source>
        <dbReference type="ARBA" id="ARBA00022618"/>
    </source>
</evidence>
<keyword evidence="3" id="KW-0159">Chromosome partition</keyword>
<feature type="compositionally biased region" description="Basic and acidic residues" evidence="5">
    <location>
        <begin position="9"/>
        <end position="18"/>
    </location>
</feature>